<dbReference type="PROSITE" id="PS51078">
    <property type="entry name" value="ICLR_ED"/>
    <property type="match status" value="1"/>
</dbReference>
<reference evidence="6 7" key="1">
    <citation type="submission" date="2016-10" db="EMBL/GenBank/DDBJ databases">
        <authorList>
            <person name="de Groot N.N."/>
        </authorList>
    </citation>
    <scope>NUCLEOTIDE SEQUENCE [LARGE SCALE GENOMIC DNA]</scope>
    <source>
        <strain evidence="6 7">MT12</strain>
    </source>
</reference>
<dbReference type="Gene3D" id="1.10.10.10">
    <property type="entry name" value="Winged helix-like DNA-binding domain superfamily/Winged helix DNA-binding domain"/>
    <property type="match status" value="1"/>
</dbReference>
<evidence type="ECO:0000256" key="2">
    <source>
        <dbReference type="ARBA" id="ARBA00023125"/>
    </source>
</evidence>
<feature type="domain" description="HTH iclR-type" evidence="4">
    <location>
        <begin position="8"/>
        <end position="70"/>
    </location>
</feature>
<dbReference type="SUPFAM" id="SSF55781">
    <property type="entry name" value="GAF domain-like"/>
    <property type="match status" value="1"/>
</dbReference>
<gene>
    <name evidence="6" type="ORF">SAMN05444164_2184</name>
</gene>
<keyword evidence="2" id="KW-0238">DNA-binding</keyword>
<sequence length="268" mass="28237">MTRESRGIQSIEVGGELLRALARSGEPMMLRDLAREAGMPPAKAHPYLVSFSRIGLIEQDETTGRYEIGALALELGLISLRRLSAVRIATPRIAALADGINHAVSLSVWGTHGATVVRLEEPSHPVHIAMRVGSVVALLETATGRAFAAFMPPNAVKTALESGLDRLGVGYNPKRETITAKTTEMLAEVQSRGLARAIGDPLPGVNAFAAPVFDHAGHVALVITAMGPEGTFDAGWDSAIATALRDCASDISRQLGHGSVRGVDIAVK</sequence>
<dbReference type="InterPro" id="IPR036388">
    <property type="entry name" value="WH-like_DNA-bd_sf"/>
</dbReference>
<dbReference type="Pfam" id="PF09339">
    <property type="entry name" value="HTH_IclR"/>
    <property type="match status" value="1"/>
</dbReference>
<evidence type="ECO:0000256" key="3">
    <source>
        <dbReference type="ARBA" id="ARBA00023163"/>
    </source>
</evidence>
<evidence type="ECO:0000259" key="5">
    <source>
        <dbReference type="PROSITE" id="PS51078"/>
    </source>
</evidence>
<accession>A0A1H4TNW6</accession>
<dbReference type="Pfam" id="PF01614">
    <property type="entry name" value="IclR_C"/>
    <property type="match status" value="1"/>
</dbReference>
<dbReference type="InterPro" id="IPR050707">
    <property type="entry name" value="HTH_MetabolicPath_Reg"/>
</dbReference>
<evidence type="ECO:0000256" key="1">
    <source>
        <dbReference type="ARBA" id="ARBA00023015"/>
    </source>
</evidence>
<dbReference type="Gene3D" id="3.30.450.40">
    <property type="match status" value="1"/>
</dbReference>
<dbReference type="SUPFAM" id="SSF46785">
    <property type="entry name" value="Winged helix' DNA-binding domain"/>
    <property type="match status" value="1"/>
</dbReference>
<dbReference type="GO" id="GO:0003677">
    <property type="term" value="F:DNA binding"/>
    <property type="evidence" value="ECO:0007669"/>
    <property type="project" value="UniProtKB-KW"/>
</dbReference>
<dbReference type="OrthoDB" id="6811967at2"/>
<protein>
    <submittedName>
        <fullName evidence="6">Transcriptional regulator, IclR family</fullName>
    </submittedName>
</protein>
<name>A0A1H4TNW6_9BRAD</name>
<dbReference type="EMBL" id="FNTH01000001">
    <property type="protein sequence ID" value="SEC57764.1"/>
    <property type="molecule type" value="Genomic_DNA"/>
</dbReference>
<evidence type="ECO:0000313" key="6">
    <source>
        <dbReference type="EMBL" id="SEC57764.1"/>
    </source>
</evidence>
<keyword evidence="3" id="KW-0804">Transcription</keyword>
<dbReference type="SMART" id="SM00346">
    <property type="entry name" value="HTH_ICLR"/>
    <property type="match status" value="1"/>
</dbReference>
<proteinExistence type="predicted"/>
<dbReference type="GO" id="GO:0003700">
    <property type="term" value="F:DNA-binding transcription factor activity"/>
    <property type="evidence" value="ECO:0007669"/>
    <property type="project" value="TreeGrafter"/>
</dbReference>
<dbReference type="Proteomes" id="UP000198992">
    <property type="component" value="Unassembled WGS sequence"/>
</dbReference>
<dbReference type="InterPro" id="IPR005471">
    <property type="entry name" value="Tscrpt_reg_IclR_N"/>
</dbReference>
<dbReference type="InterPro" id="IPR029016">
    <property type="entry name" value="GAF-like_dom_sf"/>
</dbReference>
<dbReference type="PANTHER" id="PTHR30136:SF8">
    <property type="entry name" value="TRANSCRIPTIONAL REGULATORY PROTEIN"/>
    <property type="match status" value="1"/>
</dbReference>
<keyword evidence="1" id="KW-0805">Transcription regulation</keyword>
<dbReference type="AlphaFoldDB" id="A0A1H4TNW6"/>
<dbReference type="PROSITE" id="PS51077">
    <property type="entry name" value="HTH_ICLR"/>
    <property type="match status" value="1"/>
</dbReference>
<dbReference type="RefSeq" id="WP_092115493.1">
    <property type="nucleotide sequence ID" value="NZ_FNTH01000001.1"/>
</dbReference>
<evidence type="ECO:0000259" key="4">
    <source>
        <dbReference type="PROSITE" id="PS51077"/>
    </source>
</evidence>
<organism evidence="6 7">
    <name type="scientific">Bradyrhizobium erythrophlei</name>
    <dbReference type="NCBI Taxonomy" id="1437360"/>
    <lineage>
        <taxon>Bacteria</taxon>
        <taxon>Pseudomonadati</taxon>
        <taxon>Pseudomonadota</taxon>
        <taxon>Alphaproteobacteria</taxon>
        <taxon>Hyphomicrobiales</taxon>
        <taxon>Nitrobacteraceae</taxon>
        <taxon>Bradyrhizobium</taxon>
    </lineage>
</organism>
<feature type="domain" description="IclR-ED" evidence="5">
    <location>
        <begin position="71"/>
        <end position="257"/>
    </location>
</feature>
<dbReference type="InterPro" id="IPR036390">
    <property type="entry name" value="WH_DNA-bd_sf"/>
</dbReference>
<dbReference type="PANTHER" id="PTHR30136">
    <property type="entry name" value="HELIX-TURN-HELIX TRANSCRIPTIONAL REGULATOR, ICLR FAMILY"/>
    <property type="match status" value="1"/>
</dbReference>
<evidence type="ECO:0000313" key="7">
    <source>
        <dbReference type="Proteomes" id="UP000198992"/>
    </source>
</evidence>
<dbReference type="GO" id="GO:0045892">
    <property type="term" value="P:negative regulation of DNA-templated transcription"/>
    <property type="evidence" value="ECO:0007669"/>
    <property type="project" value="TreeGrafter"/>
</dbReference>
<dbReference type="InterPro" id="IPR014757">
    <property type="entry name" value="Tscrpt_reg_IclR_C"/>
</dbReference>